<name>A0A1E5V6U3_9POAL</name>
<dbReference type="PANTHER" id="PTHR32141:SF123">
    <property type="entry name" value="F-BOX DOMAIN-CONTAINING PROTEIN"/>
    <property type="match status" value="1"/>
</dbReference>
<organism evidence="2 3">
    <name type="scientific">Dichanthelium oligosanthes</name>
    <dbReference type="NCBI Taxonomy" id="888268"/>
    <lineage>
        <taxon>Eukaryota</taxon>
        <taxon>Viridiplantae</taxon>
        <taxon>Streptophyta</taxon>
        <taxon>Embryophyta</taxon>
        <taxon>Tracheophyta</taxon>
        <taxon>Spermatophyta</taxon>
        <taxon>Magnoliopsida</taxon>
        <taxon>Liliopsida</taxon>
        <taxon>Poales</taxon>
        <taxon>Poaceae</taxon>
        <taxon>PACMAD clade</taxon>
        <taxon>Panicoideae</taxon>
        <taxon>Panicodae</taxon>
        <taxon>Paniceae</taxon>
        <taxon>Dichantheliinae</taxon>
        <taxon>Dichanthelium</taxon>
    </lineage>
</organism>
<feature type="compositionally biased region" description="Low complexity" evidence="1">
    <location>
        <begin position="22"/>
        <end position="35"/>
    </location>
</feature>
<dbReference type="AlphaFoldDB" id="A0A1E5V6U3"/>
<dbReference type="EMBL" id="LWDX02049431">
    <property type="protein sequence ID" value="OEL20872.1"/>
    <property type="molecule type" value="Genomic_DNA"/>
</dbReference>
<evidence type="ECO:0000256" key="1">
    <source>
        <dbReference type="SAM" id="MobiDB-lite"/>
    </source>
</evidence>
<evidence type="ECO:0000313" key="3">
    <source>
        <dbReference type="Proteomes" id="UP000095767"/>
    </source>
</evidence>
<reference evidence="2 3" key="1">
    <citation type="submission" date="2016-09" db="EMBL/GenBank/DDBJ databases">
        <title>The draft genome of Dichanthelium oligosanthes: A C3 panicoid grass species.</title>
        <authorList>
            <person name="Studer A.J."/>
            <person name="Schnable J.C."/>
            <person name="Brutnell T.P."/>
        </authorList>
    </citation>
    <scope>NUCLEOTIDE SEQUENCE [LARGE SCALE GENOMIC DNA]</scope>
    <source>
        <strain evidence="3">cv. Kellogg 1175</strain>
        <tissue evidence="2">Leaf</tissue>
    </source>
</reference>
<comment type="caution">
    <text evidence="2">The sequence shown here is derived from an EMBL/GenBank/DDBJ whole genome shotgun (WGS) entry which is preliminary data.</text>
</comment>
<dbReference type="PANTHER" id="PTHR32141">
    <property type="match status" value="1"/>
</dbReference>
<dbReference type="OrthoDB" id="1939276at2759"/>
<evidence type="ECO:0000313" key="2">
    <source>
        <dbReference type="EMBL" id="OEL20872.1"/>
    </source>
</evidence>
<accession>A0A1E5V6U3</accession>
<gene>
    <name evidence="2" type="ORF">BAE44_0018109</name>
</gene>
<dbReference type="InterPro" id="IPR036047">
    <property type="entry name" value="F-box-like_dom_sf"/>
</dbReference>
<dbReference type="STRING" id="888268.A0A1E5V6U3"/>
<proteinExistence type="predicted"/>
<dbReference type="Proteomes" id="UP000095767">
    <property type="component" value="Unassembled WGS sequence"/>
</dbReference>
<keyword evidence="3" id="KW-1185">Reference proteome</keyword>
<sequence length="322" mass="34778">MEAAAPSAKMRRAEALETGKISTPATAATETPSTSCQEPPPPCAGGEGSSRGVVDSISGLPDAILGDITSLLPTKDGARTQVLASWWAHLWRSAPLNLDCRGLPGGDEVLSGVVSRIISAHHGPGHLFCVPVYHLHDRAATVDAWLQAPALDSLQQIEFCYRRRPPLDQPRPTDASGVPVPLLGHPSCGDHLPLPHLRRRHWARDSLPPAPAARVCSSSHLRGLSARHDFRLQLPCPGVPISCRCVRINSTTLRSIGVQTDYYGLDLHVGELVIEDAPCLEKLCAERVGFHVSVVLYMKDEQQDLNNEAAFEFVDGLMSCLL</sequence>
<dbReference type="InterPro" id="IPR055302">
    <property type="entry name" value="F-box_dom-containing"/>
</dbReference>
<dbReference type="SUPFAM" id="SSF81383">
    <property type="entry name" value="F-box domain"/>
    <property type="match status" value="1"/>
</dbReference>
<protein>
    <recommendedName>
        <fullName evidence="4">F-box protein</fullName>
    </recommendedName>
</protein>
<feature type="region of interest" description="Disordered" evidence="1">
    <location>
        <begin position="1"/>
        <end position="52"/>
    </location>
</feature>
<evidence type="ECO:0008006" key="4">
    <source>
        <dbReference type="Google" id="ProtNLM"/>
    </source>
</evidence>